<reference evidence="1 2" key="1">
    <citation type="submission" date="2014-10" db="EMBL/GenBank/DDBJ databases">
        <title>Pan-genome analysis of Brazilian lineage A amoebal mimiviruses.</title>
        <authorList>
            <person name="Assis F.L."/>
            <person name="Abrahao J.S."/>
            <person name="Kroon E.G."/>
            <person name="Dornas F.P."/>
            <person name="Andrade K.R."/>
            <person name="Borato P.V.M."/>
            <person name="Pilotto M.R."/>
            <person name="Benamar S."/>
            <person name="LaScola B."/>
            <person name="Colson P."/>
        </authorList>
    </citation>
    <scope>NUCLEOTIDE SEQUENCE [LARGE SCALE GENOMIC DNA]</scope>
    <source>
        <strain evidence="1 2">Oyster</strain>
    </source>
</reference>
<proteinExistence type="predicted"/>
<evidence type="ECO:0000313" key="2">
    <source>
        <dbReference type="Proteomes" id="UP000241474"/>
    </source>
</evidence>
<protein>
    <recommendedName>
        <fullName evidence="3">DNA-directed RNA polymerase subunit 1 inactive-like protein</fullName>
    </recommendedName>
</protein>
<accession>A0A0G2Y1T2</accession>
<evidence type="ECO:0000313" key="1">
    <source>
        <dbReference type="EMBL" id="AKI79653.1"/>
    </source>
</evidence>
<organismHost>
    <name type="scientific">Acanthamoeba polyphaga</name>
    <name type="common">Amoeba</name>
    <dbReference type="NCBI Taxonomy" id="5757"/>
</organismHost>
<dbReference type="EMBL" id="KM982401">
    <property type="protein sequence ID" value="AKI79653.1"/>
    <property type="molecule type" value="Genomic_DNA"/>
</dbReference>
<evidence type="ECO:0008006" key="3">
    <source>
        <dbReference type="Google" id="ProtNLM"/>
    </source>
</evidence>
<dbReference type="SUPFAM" id="SSF64484">
    <property type="entry name" value="beta and beta-prime subunits of DNA dependent RNA-polymerase"/>
    <property type="match status" value="2"/>
</dbReference>
<organism evidence="1 2">
    <name type="scientific">Acanthamoeba polyphaga mimivirus</name>
    <name type="common">APMV</name>
    <dbReference type="NCBI Taxonomy" id="212035"/>
    <lineage>
        <taxon>Viruses</taxon>
        <taxon>Varidnaviria</taxon>
        <taxon>Bamfordvirae</taxon>
        <taxon>Nucleocytoviricota</taxon>
        <taxon>Megaviricetes</taxon>
        <taxon>Imitervirales</taxon>
        <taxon>Mimiviridae</taxon>
        <taxon>Megamimivirinae</taxon>
        <taxon>Mimivirus</taxon>
        <taxon>Mimivirus bradfordmassiliense</taxon>
    </lineage>
</organism>
<name>A0A0G2Y1T2_MIMIV</name>
<sequence>MKTIIDYLNYDVFLLIFSLLSDKDKISFAITNKHMSQYIGFLIYTDLHQYELVRFLPFRKNFRRLSFRPRYDIVPPVITDLIIDKKFIGSLQNAIPNSVENLQIDFDIYEENKSFIRKDIRIFTKYLHNERMDLIRYICMGFNKEDRILINNNNLRMSRSISERYKGKEGRIRSNMSGKRHDVKSLLEYLDSVCIPVENMLCNDDESSIKPQSKYHRQKKFRNSFSSQNKFHHQKIFPRQKFSKFHR</sequence>
<dbReference type="Proteomes" id="UP000241474">
    <property type="component" value="Segment"/>
</dbReference>